<accession>A0A8J2JE63</accession>
<gene>
    <name evidence="1" type="ORF">AFUS01_LOCUS7882</name>
</gene>
<keyword evidence="2" id="KW-1185">Reference proteome</keyword>
<evidence type="ECO:0000313" key="2">
    <source>
        <dbReference type="Proteomes" id="UP000708208"/>
    </source>
</evidence>
<dbReference type="Proteomes" id="UP000708208">
    <property type="component" value="Unassembled WGS sequence"/>
</dbReference>
<name>A0A8J2JE63_9HEXA</name>
<reference evidence="1" key="1">
    <citation type="submission" date="2021-06" db="EMBL/GenBank/DDBJ databases">
        <authorList>
            <person name="Hodson N. C."/>
            <person name="Mongue J. A."/>
            <person name="Jaron S. K."/>
        </authorList>
    </citation>
    <scope>NUCLEOTIDE SEQUENCE</scope>
</reference>
<sequence>MKPWIPNANRQLSLGILIALQTYFLQVIQAGPITISHLDLDGGNNSLAAAPGPSLHSGMTTHYLCLSSQFVFKEQITFCP</sequence>
<comment type="caution">
    <text evidence="1">The sequence shown here is derived from an EMBL/GenBank/DDBJ whole genome shotgun (WGS) entry which is preliminary data.</text>
</comment>
<proteinExistence type="predicted"/>
<dbReference type="AlphaFoldDB" id="A0A8J2JE63"/>
<dbReference type="EMBL" id="CAJVCH010053800">
    <property type="protein sequence ID" value="CAG7718495.1"/>
    <property type="molecule type" value="Genomic_DNA"/>
</dbReference>
<protein>
    <submittedName>
        <fullName evidence="1">Uncharacterized protein</fullName>
    </submittedName>
</protein>
<evidence type="ECO:0000313" key="1">
    <source>
        <dbReference type="EMBL" id="CAG7718495.1"/>
    </source>
</evidence>
<organism evidence="1 2">
    <name type="scientific">Allacma fusca</name>
    <dbReference type="NCBI Taxonomy" id="39272"/>
    <lineage>
        <taxon>Eukaryota</taxon>
        <taxon>Metazoa</taxon>
        <taxon>Ecdysozoa</taxon>
        <taxon>Arthropoda</taxon>
        <taxon>Hexapoda</taxon>
        <taxon>Collembola</taxon>
        <taxon>Symphypleona</taxon>
        <taxon>Sminthuridae</taxon>
        <taxon>Allacma</taxon>
    </lineage>
</organism>